<dbReference type="InterPro" id="IPR036052">
    <property type="entry name" value="TrpB-like_PALP_sf"/>
</dbReference>
<evidence type="ECO:0000313" key="4">
    <source>
        <dbReference type="Proteomes" id="UP001189429"/>
    </source>
</evidence>
<dbReference type="EMBL" id="CAUYUJ010017636">
    <property type="protein sequence ID" value="CAK0876546.1"/>
    <property type="molecule type" value="Genomic_DNA"/>
</dbReference>
<accession>A0ABN9VST0</accession>
<keyword evidence="4" id="KW-1185">Reference proteome</keyword>
<dbReference type="PANTHER" id="PTHR10314">
    <property type="entry name" value="CYSTATHIONINE BETA-SYNTHASE"/>
    <property type="match status" value="1"/>
</dbReference>
<comment type="caution">
    <text evidence="3">The sequence shown here is derived from an EMBL/GenBank/DDBJ whole genome shotgun (WGS) entry which is preliminary data.</text>
</comment>
<proteinExistence type="predicted"/>
<gene>
    <name evidence="3" type="ORF">PCOR1329_LOCUS60862</name>
</gene>
<dbReference type="Proteomes" id="UP001189429">
    <property type="component" value="Unassembled WGS sequence"/>
</dbReference>
<reference evidence="3" key="1">
    <citation type="submission" date="2023-10" db="EMBL/GenBank/DDBJ databases">
        <authorList>
            <person name="Chen Y."/>
            <person name="Shah S."/>
            <person name="Dougan E. K."/>
            <person name="Thang M."/>
            <person name="Chan C."/>
        </authorList>
    </citation>
    <scope>NUCLEOTIDE SEQUENCE [LARGE SCALE GENOMIC DNA]</scope>
</reference>
<dbReference type="InterPro" id="IPR050214">
    <property type="entry name" value="Cys_Synth/Cystath_Beta-Synth"/>
</dbReference>
<feature type="non-terminal residue" evidence="3">
    <location>
        <position position="1"/>
    </location>
</feature>
<evidence type="ECO:0000313" key="3">
    <source>
        <dbReference type="EMBL" id="CAK0876546.1"/>
    </source>
</evidence>
<dbReference type="Gene3D" id="3.40.50.1100">
    <property type="match status" value="1"/>
</dbReference>
<feature type="domain" description="Tryptophan synthase beta chain-like PALP" evidence="2">
    <location>
        <begin position="74"/>
        <end position="170"/>
    </location>
</feature>
<evidence type="ECO:0000256" key="1">
    <source>
        <dbReference type="SAM" id="MobiDB-lite"/>
    </source>
</evidence>
<feature type="region of interest" description="Disordered" evidence="1">
    <location>
        <begin position="181"/>
        <end position="224"/>
    </location>
</feature>
<dbReference type="InterPro" id="IPR001926">
    <property type="entry name" value="TrpB-like_PALP"/>
</dbReference>
<sequence>ILCCSSTPSRGRGILYSWCNARLGRRPPASAPGGMSCFEGLMTGGKKKQCLIYDDIAEDRGLHAGREDQQAGARGRGELYAKLEYFNPLSSVKDRLANAIIEDGEDKGLLKPGESTVIEATSGNTGIALAMVCAQRGYKFVAVMAASFSVERRKVMRALGAKVIVTPAALGGTGMVKKAEESWLRSTAGTSPGSSRRTRTRPTTRRRRGPRSWKLSRARSSTTG</sequence>
<organism evidence="3 4">
    <name type="scientific">Prorocentrum cordatum</name>
    <dbReference type="NCBI Taxonomy" id="2364126"/>
    <lineage>
        <taxon>Eukaryota</taxon>
        <taxon>Sar</taxon>
        <taxon>Alveolata</taxon>
        <taxon>Dinophyceae</taxon>
        <taxon>Prorocentrales</taxon>
        <taxon>Prorocentraceae</taxon>
        <taxon>Prorocentrum</taxon>
    </lineage>
</organism>
<feature type="compositionally biased region" description="Low complexity" evidence="1">
    <location>
        <begin position="185"/>
        <end position="195"/>
    </location>
</feature>
<evidence type="ECO:0000259" key="2">
    <source>
        <dbReference type="Pfam" id="PF00291"/>
    </source>
</evidence>
<dbReference type="SUPFAM" id="SSF53686">
    <property type="entry name" value="Tryptophan synthase beta subunit-like PLP-dependent enzymes"/>
    <property type="match status" value="1"/>
</dbReference>
<dbReference type="Pfam" id="PF00291">
    <property type="entry name" value="PALP"/>
    <property type="match status" value="1"/>
</dbReference>
<name>A0ABN9VST0_9DINO</name>
<protein>
    <recommendedName>
        <fullName evidence="2">Tryptophan synthase beta chain-like PALP domain-containing protein</fullName>
    </recommendedName>
</protein>
<feature type="compositionally biased region" description="Basic residues" evidence="1">
    <location>
        <begin position="196"/>
        <end position="217"/>
    </location>
</feature>